<evidence type="ECO:0000256" key="1">
    <source>
        <dbReference type="SAM" id="MobiDB-lite"/>
    </source>
</evidence>
<proteinExistence type="predicted"/>
<dbReference type="GeneID" id="54462906"/>
<reference evidence="2 4" key="1">
    <citation type="journal article" date="2020" name="Stud. Mycol.">
        <title>101 Dothideomycetes genomes: a test case for predicting lifestyles and emergence of pathogens.</title>
        <authorList>
            <person name="Haridas S."/>
            <person name="Albert R."/>
            <person name="Binder M."/>
            <person name="Bloem J."/>
            <person name="Labutti K."/>
            <person name="Salamov A."/>
            <person name="Andreopoulos B."/>
            <person name="Baker S."/>
            <person name="Barry K."/>
            <person name="Bills G."/>
            <person name="Bluhm B."/>
            <person name="Cannon C."/>
            <person name="Castanera R."/>
            <person name="Culley D."/>
            <person name="Daum C."/>
            <person name="Ezra D."/>
            <person name="Gonzalez J."/>
            <person name="Henrissat B."/>
            <person name="Kuo A."/>
            <person name="Liang C."/>
            <person name="Lipzen A."/>
            <person name="Lutzoni F."/>
            <person name="Magnuson J."/>
            <person name="Mondo S."/>
            <person name="Nolan M."/>
            <person name="Ohm R."/>
            <person name="Pangilinan J."/>
            <person name="Park H.-J."/>
            <person name="Ramirez L."/>
            <person name="Alfaro M."/>
            <person name="Sun H."/>
            <person name="Tritt A."/>
            <person name="Yoshinaga Y."/>
            <person name="Zwiers L.-H."/>
            <person name="Turgeon B."/>
            <person name="Goodwin S."/>
            <person name="Spatafora J."/>
            <person name="Crous P."/>
            <person name="Grigoriev I."/>
        </authorList>
    </citation>
    <scope>NUCLEOTIDE SEQUENCE</scope>
    <source>
        <strain evidence="2 4">CBS 304.34</strain>
    </source>
</reference>
<evidence type="ECO:0000313" key="4">
    <source>
        <dbReference type="RefSeq" id="XP_033577827.1"/>
    </source>
</evidence>
<name>A0A6A6YQQ3_9PEZI</name>
<protein>
    <submittedName>
        <fullName evidence="2 4">Uncharacterized protein</fullName>
    </submittedName>
</protein>
<sequence length="127" mass="14181">MNTPKTARYSDIYHWWFNRPVPNEVNLPIDPLLLIEAPAIVQRRKGRPTGPAAPRQSTRGRARAPADATRRDPSQFEIVDQQAPAQRARRRGGGPGSRGGTSHLRRAHKTTARAERADSVSTRRQAD</sequence>
<reference evidence="4" key="3">
    <citation type="submission" date="2025-04" db="UniProtKB">
        <authorList>
            <consortium name="RefSeq"/>
        </authorList>
    </citation>
    <scope>IDENTIFICATION</scope>
    <source>
        <strain evidence="4">CBS 304.34</strain>
    </source>
</reference>
<organism evidence="2">
    <name type="scientific">Mytilinidion resinicola</name>
    <dbReference type="NCBI Taxonomy" id="574789"/>
    <lineage>
        <taxon>Eukaryota</taxon>
        <taxon>Fungi</taxon>
        <taxon>Dikarya</taxon>
        <taxon>Ascomycota</taxon>
        <taxon>Pezizomycotina</taxon>
        <taxon>Dothideomycetes</taxon>
        <taxon>Pleosporomycetidae</taxon>
        <taxon>Mytilinidiales</taxon>
        <taxon>Mytilinidiaceae</taxon>
        <taxon>Mytilinidion</taxon>
    </lineage>
</organism>
<dbReference type="AlphaFoldDB" id="A0A6A6YQQ3"/>
<keyword evidence="3" id="KW-1185">Reference proteome</keyword>
<dbReference type="EMBL" id="MU003699">
    <property type="protein sequence ID" value="KAF2810863.1"/>
    <property type="molecule type" value="Genomic_DNA"/>
</dbReference>
<reference evidence="4" key="2">
    <citation type="submission" date="2020-04" db="EMBL/GenBank/DDBJ databases">
        <authorList>
            <consortium name="NCBI Genome Project"/>
        </authorList>
    </citation>
    <scope>NUCLEOTIDE SEQUENCE</scope>
    <source>
        <strain evidence="4">CBS 304.34</strain>
    </source>
</reference>
<evidence type="ECO:0000313" key="2">
    <source>
        <dbReference type="EMBL" id="KAF2810863.1"/>
    </source>
</evidence>
<dbReference type="RefSeq" id="XP_033577827.1">
    <property type="nucleotide sequence ID" value="XM_033722013.1"/>
</dbReference>
<dbReference type="Proteomes" id="UP000504636">
    <property type="component" value="Unplaced"/>
</dbReference>
<feature type="region of interest" description="Disordered" evidence="1">
    <location>
        <begin position="40"/>
        <end position="127"/>
    </location>
</feature>
<accession>A0A6A6YQQ3</accession>
<evidence type="ECO:0000313" key="3">
    <source>
        <dbReference type="Proteomes" id="UP000504636"/>
    </source>
</evidence>
<gene>
    <name evidence="2 4" type="ORF">BDZ99DRAFT_475739</name>
</gene>